<gene>
    <name evidence="4" type="primary">g3226</name>
    <name evidence="4" type="ORF">VP750_LOCUS2754</name>
</gene>
<reference evidence="4 5" key="1">
    <citation type="submission" date="2024-06" db="EMBL/GenBank/DDBJ databases">
        <authorList>
            <person name="Kraege A."/>
            <person name="Thomma B."/>
        </authorList>
    </citation>
    <scope>NUCLEOTIDE SEQUENCE [LARGE SCALE GENOMIC DNA]</scope>
</reference>
<keyword evidence="1" id="KW-0805">Transcription regulation</keyword>
<keyword evidence="1" id="KW-0238">DNA-binding</keyword>
<evidence type="ECO:0000313" key="4">
    <source>
        <dbReference type="EMBL" id="CAL5221095.1"/>
    </source>
</evidence>
<keyword evidence="1" id="KW-0539">Nucleus</keyword>
<dbReference type="InterPro" id="IPR040501">
    <property type="entry name" value="TFA2_Winged_2"/>
</dbReference>
<comment type="subunit">
    <text evidence="1">Tetramer of two alpha and two beta chains.</text>
</comment>
<evidence type="ECO:0000313" key="5">
    <source>
        <dbReference type="Proteomes" id="UP001497392"/>
    </source>
</evidence>
<feature type="domain" description="TFA2 Winged helix" evidence="3">
    <location>
        <begin position="143"/>
        <end position="184"/>
    </location>
</feature>
<name>A0ABP1FMA0_9CHLO</name>
<feature type="region of interest" description="Disordered" evidence="2">
    <location>
        <begin position="1"/>
        <end position="61"/>
    </location>
</feature>
<accession>A0ABP1FMA0</accession>
<dbReference type="PANTHER" id="PTHR12716">
    <property type="entry name" value="TRANSCRIPTION INITIATION FACTOR IIE, BETA SUBUNIT"/>
    <property type="match status" value="1"/>
</dbReference>
<dbReference type="EMBL" id="CAXHTA020000005">
    <property type="protein sequence ID" value="CAL5221095.1"/>
    <property type="molecule type" value="Genomic_DNA"/>
</dbReference>
<comment type="subcellular location">
    <subcellularLocation>
        <location evidence="1">Nucleus</location>
    </subcellularLocation>
</comment>
<evidence type="ECO:0000256" key="1">
    <source>
        <dbReference type="PIRNR" id="PIRNR016398"/>
    </source>
</evidence>
<dbReference type="InterPro" id="IPR016656">
    <property type="entry name" value="TFIIE-bsu"/>
</dbReference>
<sequence>MSNLNAALETFRKQQAQQAEGAKQDADQAKKKPRKSTKTKGPGSTGPGRGHASAAAKGRNHEAGIRQIVAVKGTVSLGKQLKDVLDWLLANREESLTPAQIQKRFGYECSEGTQLHKNLLANSKVGVSADGAFTYKATHSLEDKEQLMGFLRKNPEGTHVGQVRDAYPGVAADITRLQKEGKVWGVLSAETGELVLYPREHPHLIKVSVDVAALWHEVAIPQDPELLEAELKRAGIAPAPRSGPRKRAPLPPKERAKRKYRPRNVTNVHMPELFMEPAPTQID</sequence>
<comment type="function">
    <text evidence="1">Recruits TFIIH to the initiation complex and stimulates the RNA polymerase II C-terminal domain kinase and DNA-dependent ATPase activities of TFIIH. Both TFIIH and TFIIE are required for promoter clearance by RNA polymerase.</text>
</comment>
<comment type="caution">
    <text evidence="4">The sequence shown here is derived from an EMBL/GenBank/DDBJ whole genome shotgun (WGS) entry which is preliminary data.</text>
</comment>
<dbReference type="PANTHER" id="PTHR12716:SF8">
    <property type="entry name" value="TRANSCRIPTION INITIATION FACTOR IIE SUBUNIT BETA"/>
    <property type="match status" value="1"/>
</dbReference>
<protein>
    <recommendedName>
        <fullName evidence="1">Transcription initiation factor IIE subunit beta</fullName>
    </recommendedName>
</protein>
<keyword evidence="5" id="KW-1185">Reference proteome</keyword>
<keyword evidence="1" id="KW-0804">Transcription</keyword>
<dbReference type="Pfam" id="PF18121">
    <property type="entry name" value="TFA2_Winged_2"/>
    <property type="match status" value="1"/>
</dbReference>
<proteinExistence type="inferred from homology"/>
<evidence type="ECO:0000256" key="2">
    <source>
        <dbReference type="SAM" id="MobiDB-lite"/>
    </source>
</evidence>
<dbReference type="PIRSF" id="PIRSF016398">
    <property type="entry name" value="TFIIE-beta"/>
    <property type="match status" value="1"/>
</dbReference>
<organism evidence="4 5">
    <name type="scientific">Coccomyxa viridis</name>
    <dbReference type="NCBI Taxonomy" id="1274662"/>
    <lineage>
        <taxon>Eukaryota</taxon>
        <taxon>Viridiplantae</taxon>
        <taxon>Chlorophyta</taxon>
        <taxon>core chlorophytes</taxon>
        <taxon>Trebouxiophyceae</taxon>
        <taxon>Trebouxiophyceae incertae sedis</taxon>
        <taxon>Coccomyxaceae</taxon>
        <taxon>Coccomyxa</taxon>
    </lineage>
</organism>
<dbReference type="Proteomes" id="UP001497392">
    <property type="component" value="Unassembled WGS sequence"/>
</dbReference>
<comment type="similarity">
    <text evidence="1">Belongs to the TFIIE beta subunit family.</text>
</comment>
<feature type="region of interest" description="Disordered" evidence="2">
    <location>
        <begin position="237"/>
        <end position="283"/>
    </location>
</feature>
<evidence type="ECO:0000259" key="3">
    <source>
        <dbReference type="Pfam" id="PF18121"/>
    </source>
</evidence>